<name>A0A644WVC8_9ZZZZ</name>
<proteinExistence type="predicted"/>
<comment type="caution">
    <text evidence="1">The sequence shown here is derived from an EMBL/GenBank/DDBJ whole genome shotgun (WGS) entry which is preliminary data.</text>
</comment>
<organism evidence="1">
    <name type="scientific">bioreactor metagenome</name>
    <dbReference type="NCBI Taxonomy" id="1076179"/>
    <lineage>
        <taxon>unclassified sequences</taxon>
        <taxon>metagenomes</taxon>
        <taxon>ecological metagenomes</taxon>
    </lineage>
</organism>
<dbReference type="EMBL" id="VSSQ01001189">
    <property type="protein sequence ID" value="MPM06033.1"/>
    <property type="molecule type" value="Genomic_DNA"/>
</dbReference>
<protein>
    <submittedName>
        <fullName evidence="1">Uncharacterized protein</fullName>
    </submittedName>
</protein>
<reference evidence="1" key="1">
    <citation type="submission" date="2019-08" db="EMBL/GenBank/DDBJ databases">
        <authorList>
            <person name="Kucharzyk K."/>
            <person name="Murdoch R.W."/>
            <person name="Higgins S."/>
            <person name="Loffler F."/>
        </authorList>
    </citation>
    <scope>NUCLEOTIDE SEQUENCE</scope>
</reference>
<evidence type="ECO:0000313" key="1">
    <source>
        <dbReference type="EMBL" id="MPM06033.1"/>
    </source>
</evidence>
<gene>
    <name evidence="1" type="ORF">SDC9_52328</name>
</gene>
<accession>A0A644WVC8</accession>
<dbReference type="AlphaFoldDB" id="A0A644WVC8"/>
<sequence>MPPEIQVPINTPIIARIKIACIVLPIDSTIPSSISFHVKPNVNIAIAAATIAPIIIGI</sequence>